<feature type="transmembrane region" description="Helical" evidence="2">
    <location>
        <begin position="282"/>
        <end position="307"/>
    </location>
</feature>
<comment type="caution">
    <text evidence="3">The sequence shown here is derived from an EMBL/GenBank/DDBJ whole genome shotgun (WGS) entry which is preliminary data.</text>
</comment>
<feature type="compositionally biased region" description="Low complexity" evidence="1">
    <location>
        <begin position="44"/>
        <end position="54"/>
    </location>
</feature>
<feature type="transmembrane region" description="Helical" evidence="2">
    <location>
        <begin position="233"/>
        <end position="262"/>
    </location>
</feature>
<reference evidence="3" key="1">
    <citation type="submission" date="2022-07" db="EMBL/GenBank/DDBJ databases">
        <title>Genome analysis of Parmales, a sister group of diatoms, reveals the evolutionary specialization of diatoms from phago-mixotrophs to photoautotrophs.</title>
        <authorList>
            <person name="Ban H."/>
            <person name="Sato S."/>
            <person name="Yoshikawa S."/>
            <person name="Kazumasa Y."/>
            <person name="Nakamura Y."/>
            <person name="Ichinomiya M."/>
            <person name="Saitoh K."/>
            <person name="Sato N."/>
            <person name="Blanc-Mathieu R."/>
            <person name="Endo H."/>
            <person name="Kuwata A."/>
            <person name="Ogata H."/>
        </authorList>
    </citation>
    <scope>NUCLEOTIDE SEQUENCE</scope>
</reference>
<organism evidence="3 4">
    <name type="scientific">Triparma retinervis</name>
    <dbReference type="NCBI Taxonomy" id="2557542"/>
    <lineage>
        <taxon>Eukaryota</taxon>
        <taxon>Sar</taxon>
        <taxon>Stramenopiles</taxon>
        <taxon>Ochrophyta</taxon>
        <taxon>Bolidophyceae</taxon>
        <taxon>Parmales</taxon>
        <taxon>Triparmaceae</taxon>
        <taxon>Triparma</taxon>
    </lineage>
</organism>
<name>A0A9W7AQ56_9STRA</name>
<evidence type="ECO:0000256" key="2">
    <source>
        <dbReference type="SAM" id="Phobius"/>
    </source>
</evidence>
<evidence type="ECO:0000256" key="1">
    <source>
        <dbReference type="SAM" id="MobiDB-lite"/>
    </source>
</evidence>
<evidence type="ECO:0000313" key="3">
    <source>
        <dbReference type="EMBL" id="GMH74641.1"/>
    </source>
</evidence>
<feature type="transmembrane region" description="Helical" evidence="2">
    <location>
        <begin position="189"/>
        <end position="212"/>
    </location>
</feature>
<feature type="transmembrane region" description="Helical" evidence="2">
    <location>
        <begin position="349"/>
        <end position="374"/>
    </location>
</feature>
<protein>
    <submittedName>
        <fullName evidence="3">Uncharacterized protein</fullName>
    </submittedName>
</protein>
<dbReference type="InterPro" id="IPR029058">
    <property type="entry name" value="AB_hydrolase_fold"/>
</dbReference>
<keyword evidence="2" id="KW-1133">Transmembrane helix</keyword>
<keyword evidence="2" id="KW-0472">Membrane</keyword>
<gene>
    <name evidence="3" type="ORF">TrRE_jg12347</name>
</gene>
<sequence length="1035" mass="112705">MSFFSFFSRTPPPDPQRPTVRSLELLESTVTGSPEKVREGGASMGSSSLTTRSSPNRPLQAVLGGGGEVQDPFSEIPSNLPPRPPNSESTSKKDNDEFVEIADFRRRNSRQKMWSATDYDKEGGNLGSEHVSRETEYNSRERKVSFGLINGGKLAGVGVDEDEGKTRLSFAVRLVTTVATIAGGARSCLAGAALLIIFGRLFMTTAVAFHAVMDTTSCRLLLNKGDSFRKCSAPLLLIHAIVDIGMNYMYIYACQVVYVGFLQEPDGTTCDDWVYLHETLEIVIGISSFVIATRICALGVTSCYLVFENRKRFKLCRKLSTKKRINAALEEVCHDGSYMNHGLIKWIKLAWTLSLVLALSWAIGAAVGCFRYIILDTPPFSSTSQQPEQDLCDPLDSTECILPFPSNFFLVEDSTTDTGYKVNFPGKSLPITKSGEPVDPAVVNELDGFSTIAPILFYLPGLMEGGGAGLGGATLPSSDDVERSLGANSTTLLFDIDSRALVAHFSEIYDEDNKHPLLVMQPAAPLSHGRRYGVALVGAAGPMGGTDGLLKRSKGLDELIVGDGARSTEFRDVVLPALVEAAPWVKDEEGVPDVVGVSENSQLKKLRNVRDLTLDILSKPDFGWNEGENVEVVDIVDGDCDLPGSYIARTVHMALQTPWFLHHYGNGKRGSVIDNMKIENGDTDLYGTLKFTVQVPCSLKEAALDQFSGKDLNAVVEYGHGLMYGREEMLDATFLHRMANNHGYLLVSADWRGMSMFDLPIIMKVLLADPSLFRATLDNLVQGFVAKMAMLHYVNNGMLEAAWLTFEGVDGMMRVPVDEHVEVNFYGISQGGVLGAGYNAMMGITGLLQRSILGVPGTPFALILGRSADYQIFKNVMLLNFYNTRHVKILTSLIQMAWDTVEAGGLLAPPVSEVSPPVLIQAGYGDSEVPVVSAQILARSYDAKLLPGRPRDVFGLDVSVAANGMGASGPRSALTEVLYLKEDEEEKSGLAGYNKVHYCVRQDLALQDQIIEFVSEGYIMDPCADDSCVRTQATC</sequence>
<dbReference type="OrthoDB" id="189551at2759"/>
<dbReference type="EMBL" id="BRXZ01001585">
    <property type="protein sequence ID" value="GMH74641.1"/>
    <property type="molecule type" value="Genomic_DNA"/>
</dbReference>
<dbReference type="AlphaFoldDB" id="A0A9W7AQ56"/>
<dbReference type="SUPFAM" id="SSF53474">
    <property type="entry name" value="alpha/beta-Hydrolases"/>
    <property type="match status" value="1"/>
</dbReference>
<proteinExistence type="predicted"/>
<keyword evidence="4" id="KW-1185">Reference proteome</keyword>
<keyword evidence="2" id="KW-0812">Transmembrane</keyword>
<accession>A0A9W7AQ56</accession>
<feature type="compositionally biased region" description="Basic and acidic residues" evidence="1">
    <location>
        <begin position="90"/>
        <end position="102"/>
    </location>
</feature>
<evidence type="ECO:0000313" key="4">
    <source>
        <dbReference type="Proteomes" id="UP001165082"/>
    </source>
</evidence>
<feature type="region of interest" description="Disordered" evidence="1">
    <location>
        <begin position="1"/>
        <end position="102"/>
    </location>
</feature>
<dbReference type="Proteomes" id="UP001165082">
    <property type="component" value="Unassembled WGS sequence"/>
</dbReference>